<dbReference type="Pfam" id="PF13884">
    <property type="entry name" value="Peptidase_S74"/>
    <property type="match status" value="1"/>
</dbReference>
<dbReference type="PROSITE" id="PS51688">
    <property type="entry name" value="ICA"/>
    <property type="match status" value="1"/>
</dbReference>
<feature type="domain" description="Peptidase S74" evidence="1">
    <location>
        <begin position="97"/>
        <end position="196"/>
    </location>
</feature>
<dbReference type="InterPro" id="IPR036388">
    <property type="entry name" value="WH-like_DNA-bd_sf"/>
</dbReference>
<protein>
    <recommendedName>
        <fullName evidence="1">Peptidase S74 domain-containing protein</fullName>
    </recommendedName>
</protein>
<name>A0A6C0D926_9ZZZZ</name>
<evidence type="ECO:0000259" key="1">
    <source>
        <dbReference type="PROSITE" id="PS51688"/>
    </source>
</evidence>
<accession>A0A6C0D926</accession>
<evidence type="ECO:0000313" key="2">
    <source>
        <dbReference type="EMBL" id="QHT13017.1"/>
    </source>
</evidence>
<proteinExistence type="predicted"/>
<reference evidence="2" key="1">
    <citation type="journal article" date="2020" name="Nature">
        <title>Giant virus diversity and host interactions through global metagenomics.</title>
        <authorList>
            <person name="Schulz F."/>
            <person name="Roux S."/>
            <person name="Paez-Espino D."/>
            <person name="Jungbluth S."/>
            <person name="Walsh D.A."/>
            <person name="Denef V.J."/>
            <person name="McMahon K.D."/>
            <person name="Konstantinidis K.T."/>
            <person name="Eloe-Fadrosh E.A."/>
            <person name="Kyrpides N.C."/>
            <person name="Woyke T."/>
        </authorList>
    </citation>
    <scope>NUCLEOTIDE SEQUENCE</scope>
    <source>
        <strain evidence="2">GVMAG-M-3300023174-130</strain>
    </source>
</reference>
<dbReference type="Gene3D" id="1.10.10.10">
    <property type="entry name" value="Winged helix-like DNA-binding domain superfamily/Winged helix DNA-binding domain"/>
    <property type="match status" value="1"/>
</dbReference>
<organism evidence="2">
    <name type="scientific">viral metagenome</name>
    <dbReference type="NCBI Taxonomy" id="1070528"/>
    <lineage>
        <taxon>unclassified sequences</taxon>
        <taxon>metagenomes</taxon>
        <taxon>organismal metagenomes</taxon>
    </lineage>
</organism>
<dbReference type="InterPro" id="IPR030392">
    <property type="entry name" value="S74_ICA"/>
</dbReference>
<sequence>MSIANYGEKSLPLSAYQKMFHYGDTLLWNYKTSSASGISQLFLNPVNSNAIVNISTNLFVGGKTTDATIKLYVNGNVRVDGNITASGVITPNVIIPSDLYLKNNIETLSLSGGLKEDLMKIEPIQFNYKDDKNKKLHFGFIAQEVEQYFPNLVNTISTSMNEEEITVKSLNCLEFIPLLLLKIKDLQHQIDLLKNK</sequence>
<dbReference type="EMBL" id="MN739556">
    <property type="protein sequence ID" value="QHT13017.1"/>
    <property type="molecule type" value="Genomic_DNA"/>
</dbReference>
<dbReference type="AlphaFoldDB" id="A0A6C0D926"/>